<evidence type="ECO:0008006" key="3">
    <source>
        <dbReference type="Google" id="ProtNLM"/>
    </source>
</evidence>
<dbReference type="AlphaFoldDB" id="A0A0G4GE06"/>
<keyword evidence="1" id="KW-0732">Signal</keyword>
<name>A0A0G4GE06_9ALVE</name>
<accession>A0A0G4GE06</accession>
<feature type="chain" id="PRO_5005189885" description="Sushi domain-containing protein" evidence="1">
    <location>
        <begin position="19"/>
        <end position="458"/>
    </location>
</feature>
<proteinExistence type="predicted"/>
<sequence length="458" mass="51767">MRFLIATYALGLSLSAQAQFFGREILGKDQIDFCPSGFAKDGNLCVSDIQKCSLEKGFHGRDVRMGEAPEISCPQGFYDGYECVYEDVTWPDVRCPPGFKEKLVDGFSGLTDGTGEPDIRKYVCLVERRYTALQYCRDEGARFRDGTCFVPSEKPAFLKCPEGFSLWDHADLCVADEPVCPPGSEARVIASRKTANRMLRFSEDYKKRWDKNQDGEFDESDPLTAVCIWYEPAHLGPSKKGECPSGYLYDDAVKGKAEDYSMGACVKISTSVAARPMVVPTPDCLQEGSVWDESTQKCIRWNQVQPWFRCREGDRMINAGLSPGMRPWCIQYIETESQPECKDFWNFSVRVFPQNLLDRLDWRIKKEKEPETPQPLCSRTRTTAPIISCERGYEFMEGGECVKFRNDDARKSWASCSADTTPLITIKTSELFPEEYEAEAAGDVFLDETGFEGAEPPR</sequence>
<organism evidence="2">
    <name type="scientific">Chromera velia CCMP2878</name>
    <dbReference type="NCBI Taxonomy" id="1169474"/>
    <lineage>
        <taxon>Eukaryota</taxon>
        <taxon>Sar</taxon>
        <taxon>Alveolata</taxon>
        <taxon>Colpodellida</taxon>
        <taxon>Chromeraceae</taxon>
        <taxon>Chromera</taxon>
    </lineage>
</organism>
<evidence type="ECO:0000256" key="1">
    <source>
        <dbReference type="SAM" id="SignalP"/>
    </source>
</evidence>
<protein>
    <recommendedName>
        <fullName evidence="3">Sushi domain-containing protein</fullName>
    </recommendedName>
</protein>
<evidence type="ECO:0000313" key="2">
    <source>
        <dbReference type="EMBL" id="CEM27654.1"/>
    </source>
</evidence>
<feature type="signal peptide" evidence="1">
    <location>
        <begin position="1"/>
        <end position="18"/>
    </location>
</feature>
<dbReference type="VEuPathDB" id="CryptoDB:Cvel_21483"/>
<gene>
    <name evidence="2" type="ORF">Cvel_21483</name>
</gene>
<dbReference type="EMBL" id="CDMZ01001124">
    <property type="protein sequence ID" value="CEM27654.1"/>
    <property type="molecule type" value="Genomic_DNA"/>
</dbReference>
<dbReference type="PhylomeDB" id="A0A0G4GE06"/>
<reference evidence="2" key="1">
    <citation type="submission" date="2014-11" db="EMBL/GenBank/DDBJ databases">
        <authorList>
            <person name="Otto D Thomas"/>
            <person name="Naeem Raeece"/>
        </authorList>
    </citation>
    <scope>NUCLEOTIDE SEQUENCE</scope>
</reference>